<dbReference type="GO" id="GO:0031966">
    <property type="term" value="C:mitochondrial membrane"/>
    <property type="evidence" value="ECO:0007669"/>
    <property type="project" value="UniProtKB-SubCell"/>
</dbReference>
<sequence length="121" mass="13227">MSDEHLQWVQKERSSGLPVEATPDPYLHARQRVYQMAKMNPLVPVGLLCMWGALGKGLSAFLRGDSALSNKMMRYRIYFHALTLVSIVGGSVAAAMAVNYTSPPDFSEADETKSSGAFSKS</sequence>
<evidence type="ECO:0000313" key="9">
    <source>
        <dbReference type="Proteomes" id="UP000030665"/>
    </source>
</evidence>
<dbReference type="EMBL" id="HG805873">
    <property type="protein sequence ID" value="CDW53918.1"/>
    <property type="molecule type" value="Genomic_DNA"/>
</dbReference>
<name>A0A077Z2H4_TRITR</name>
<dbReference type="PROSITE" id="PS51503">
    <property type="entry name" value="HIG1"/>
    <property type="match status" value="1"/>
</dbReference>
<feature type="domain" description="HIG1" evidence="7">
    <location>
        <begin position="11"/>
        <end position="105"/>
    </location>
</feature>
<evidence type="ECO:0000256" key="1">
    <source>
        <dbReference type="ARBA" id="ARBA00004325"/>
    </source>
</evidence>
<evidence type="ECO:0000256" key="6">
    <source>
        <dbReference type="SAM" id="Phobius"/>
    </source>
</evidence>
<evidence type="ECO:0000256" key="3">
    <source>
        <dbReference type="ARBA" id="ARBA00022989"/>
    </source>
</evidence>
<evidence type="ECO:0000256" key="5">
    <source>
        <dbReference type="SAM" id="MobiDB-lite"/>
    </source>
</evidence>
<keyword evidence="4 6" id="KW-0472">Membrane</keyword>
<dbReference type="AlphaFoldDB" id="A0A077Z2H4"/>
<organism evidence="8 9">
    <name type="scientific">Trichuris trichiura</name>
    <name type="common">Whipworm</name>
    <name type="synonym">Trichocephalus trichiurus</name>
    <dbReference type="NCBI Taxonomy" id="36087"/>
    <lineage>
        <taxon>Eukaryota</taxon>
        <taxon>Metazoa</taxon>
        <taxon>Ecdysozoa</taxon>
        <taxon>Nematoda</taxon>
        <taxon>Enoplea</taxon>
        <taxon>Dorylaimia</taxon>
        <taxon>Trichinellida</taxon>
        <taxon>Trichuridae</taxon>
        <taxon>Trichuris</taxon>
    </lineage>
</organism>
<dbReference type="InterPro" id="IPR007667">
    <property type="entry name" value="Hypoxia_induced_domain"/>
</dbReference>
<accession>A0A077Z2H4</accession>
<reference evidence="8" key="1">
    <citation type="submission" date="2014-01" db="EMBL/GenBank/DDBJ databases">
        <authorList>
            <person name="Aslett M."/>
        </authorList>
    </citation>
    <scope>NUCLEOTIDE SEQUENCE</scope>
</reference>
<dbReference type="PANTHER" id="PTHR12297">
    <property type="entry name" value="HYPOXIA-INDUCBILE GENE 1 HIG1 -RELATED"/>
    <property type="match status" value="1"/>
</dbReference>
<feature type="region of interest" description="Disordered" evidence="5">
    <location>
        <begin position="102"/>
        <end position="121"/>
    </location>
</feature>
<evidence type="ECO:0000256" key="2">
    <source>
        <dbReference type="ARBA" id="ARBA00022692"/>
    </source>
</evidence>
<keyword evidence="2 6" id="KW-0812">Transmembrane</keyword>
<evidence type="ECO:0000313" key="8">
    <source>
        <dbReference type="EMBL" id="CDW53918.1"/>
    </source>
</evidence>
<reference evidence="8" key="2">
    <citation type="submission" date="2014-03" db="EMBL/GenBank/DDBJ databases">
        <title>The whipworm genome and dual-species transcriptomics of an intimate host-pathogen interaction.</title>
        <authorList>
            <person name="Foth B.J."/>
            <person name="Tsai I.J."/>
            <person name="Reid A.J."/>
            <person name="Bancroft A.J."/>
            <person name="Nichol S."/>
            <person name="Tracey A."/>
            <person name="Holroyd N."/>
            <person name="Cotton J.A."/>
            <person name="Stanley E.J."/>
            <person name="Zarowiecki M."/>
            <person name="Liu J.Z."/>
            <person name="Huckvale T."/>
            <person name="Cooper P.J."/>
            <person name="Grencis R.K."/>
            <person name="Berriman M."/>
        </authorList>
    </citation>
    <scope>NUCLEOTIDE SEQUENCE [LARGE SCALE GENOMIC DNA]</scope>
</reference>
<protein>
    <submittedName>
        <fullName evidence="8">HIG 1 N domain containing protein</fullName>
    </submittedName>
</protein>
<proteinExistence type="predicted"/>
<dbReference type="PANTHER" id="PTHR12297:SF18">
    <property type="entry name" value="HIG1 DOMAIN FAMILY MEMBER 2A"/>
    <property type="match status" value="1"/>
</dbReference>
<dbReference type="InterPro" id="IPR050355">
    <property type="entry name" value="RCF1"/>
</dbReference>
<evidence type="ECO:0000256" key="4">
    <source>
        <dbReference type="ARBA" id="ARBA00023136"/>
    </source>
</evidence>
<evidence type="ECO:0000259" key="7">
    <source>
        <dbReference type="PROSITE" id="PS51503"/>
    </source>
</evidence>
<dbReference type="Proteomes" id="UP000030665">
    <property type="component" value="Unassembled WGS sequence"/>
</dbReference>
<keyword evidence="9" id="KW-1185">Reference proteome</keyword>
<gene>
    <name evidence="8" type="ORF">TTRE_0000218701</name>
</gene>
<dbReference type="Pfam" id="PF04588">
    <property type="entry name" value="HIG_1_N"/>
    <property type="match status" value="1"/>
</dbReference>
<dbReference type="OrthoDB" id="6604018at2759"/>
<keyword evidence="3 6" id="KW-1133">Transmembrane helix</keyword>
<dbReference type="Gene3D" id="6.10.140.1320">
    <property type="match status" value="1"/>
</dbReference>
<dbReference type="GO" id="GO:0097250">
    <property type="term" value="P:mitochondrial respirasome assembly"/>
    <property type="evidence" value="ECO:0007669"/>
    <property type="project" value="TreeGrafter"/>
</dbReference>
<dbReference type="STRING" id="36087.A0A077Z2H4"/>
<feature type="transmembrane region" description="Helical" evidence="6">
    <location>
        <begin position="42"/>
        <end position="63"/>
    </location>
</feature>
<feature type="transmembrane region" description="Helical" evidence="6">
    <location>
        <begin position="75"/>
        <end position="98"/>
    </location>
</feature>
<comment type="subcellular location">
    <subcellularLocation>
        <location evidence="1">Mitochondrion membrane</location>
    </subcellularLocation>
</comment>